<name>A0A942UWW2_9FIRM</name>
<evidence type="ECO:0000259" key="1">
    <source>
        <dbReference type="Pfam" id="PF00561"/>
    </source>
</evidence>
<dbReference type="Gene3D" id="3.40.50.1820">
    <property type="entry name" value="alpha/beta hydrolase"/>
    <property type="match status" value="1"/>
</dbReference>
<feature type="domain" description="AB hydrolase-1" evidence="1">
    <location>
        <begin position="24"/>
        <end position="124"/>
    </location>
</feature>
<dbReference type="GO" id="GO:0047372">
    <property type="term" value="F:monoacylglycerol lipase activity"/>
    <property type="evidence" value="ECO:0007669"/>
    <property type="project" value="TreeGrafter"/>
</dbReference>
<dbReference type="Pfam" id="PF00561">
    <property type="entry name" value="Abhydrolase_1"/>
    <property type="match status" value="1"/>
</dbReference>
<keyword evidence="2" id="KW-0378">Hydrolase</keyword>
<evidence type="ECO:0000313" key="3">
    <source>
        <dbReference type="Proteomes" id="UP000724672"/>
    </source>
</evidence>
<dbReference type="PANTHER" id="PTHR43798">
    <property type="entry name" value="MONOACYLGLYCEROL LIPASE"/>
    <property type="match status" value="1"/>
</dbReference>
<sequence>MDNRKINANGVELEVNHYPKEGDTIIFLHFSGGNLAQWSGIIPYFKDDYNIVTMDIRGHGKSEKLKEGYTLDNMAKDVIGVMDELDLSKAHIVGSSLGGEIGVNLSANYPDRIVSVVAEGAIQNFFGKNGSYDIPEEEIPNKKEEIRKERKERITPVYNSIEEKVETKRKDFEEGGIEWDSHIEKFEKYDTVETEDGKFTTSCPKWVVDNYVENYWDIKFEKYFKKTKCPVLMIPSEDEWSTPEVKESIENYQKLLKKSKVDIIPGGFHAYVAFQYPRKFSEVIREFYKGL</sequence>
<dbReference type="RefSeq" id="WP_203366312.1">
    <property type="nucleotide sequence ID" value="NZ_WSFT01000031.1"/>
</dbReference>
<dbReference type="PRINTS" id="PR00111">
    <property type="entry name" value="ABHYDROLASE"/>
</dbReference>
<dbReference type="InterPro" id="IPR050266">
    <property type="entry name" value="AB_hydrolase_sf"/>
</dbReference>
<evidence type="ECO:0000313" key="2">
    <source>
        <dbReference type="EMBL" id="MBS4538391.1"/>
    </source>
</evidence>
<dbReference type="AlphaFoldDB" id="A0A942UWW2"/>
<reference evidence="2" key="1">
    <citation type="submission" date="2019-12" db="EMBL/GenBank/DDBJ databases">
        <title>Clostridiaceae gen. nov. sp. nov., isolated from sediment in Xinjiang, China.</title>
        <authorList>
            <person name="Zhang R."/>
        </authorList>
    </citation>
    <scope>NUCLEOTIDE SEQUENCE</scope>
    <source>
        <strain evidence="2">D2Q-11</strain>
    </source>
</reference>
<organism evidence="2 3">
    <name type="scientific">Anaeromonas frigoriresistens</name>
    <dbReference type="NCBI Taxonomy" id="2683708"/>
    <lineage>
        <taxon>Bacteria</taxon>
        <taxon>Bacillati</taxon>
        <taxon>Bacillota</taxon>
        <taxon>Tissierellia</taxon>
        <taxon>Tissierellales</taxon>
        <taxon>Thermohalobacteraceae</taxon>
        <taxon>Anaeromonas</taxon>
    </lineage>
</organism>
<dbReference type="PANTHER" id="PTHR43798:SF33">
    <property type="entry name" value="HYDROLASE, PUTATIVE (AFU_ORTHOLOGUE AFUA_2G14860)-RELATED"/>
    <property type="match status" value="1"/>
</dbReference>
<dbReference type="SUPFAM" id="SSF53474">
    <property type="entry name" value="alpha/beta-Hydrolases"/>
    <property type="match status" value="1"/>
</dbReference>
<keyword evidence="3" id="KW-1185">Reference proteome</keyword>
<protein>
    <submittedName>
        <fullName evidence="2">Alpha/beta hydrolase</fullName>
    </submittedName>
</protein>
<accession>A0A942UWW2</accession>
<dbReference type="EMBL" id="WSFT01000031">
    <property type="protein sequence ID" value="MBS4538391.1"/>
    <property type="molecule type" value="Genomic_DNA"/>
</dbReference>
<dbReference type="InterPro" id="IPR000073">
    <property type="entry name" value="AB_hydrolase_1"/>
</dbReference>
<gene>
    <name evidence="2" type="ORF">GOQ27_07935</name>
</gene>
<proteinExistence type="predicted"/>
<dbReference type="GO" id="GO:0046464">
    <property type="term" value="P:acylglycerol catabolic process"/>
    <property type="evidence" value="ECO:0007669"/>
    <property type="project" value="TreeGrafter"/>
</dbReference>
<dbReference type="InterPro" id="IPR029058">
    <property type="entry name" value="AB_hydrolase_fold"/>
</dbReference>
<comment type="caution">
    <text evidence="2">The sequence shown here is derived from an EMBL/GenBank/DDBJ whole genome shotgun (WGS) entry which is preliminary data.</text>
</comment>
<dbReference type="Proteomes" id="UP000724672">
    <property type="component" value="Unassembled WGS sequence"/>
</dbReference>
<dbReference type="GO" id="GO:0016020">
    <property type="term" value="C:membrane"/>
    <property type="evidence" value="ECO:0007669"/>
    <property type="project" value="TreeGrafter"/>
</dbReference>